<evidence type="ECO:0000256" key="10">
    <source>
        <dbReference type="RuleBase" id="RU366077"/>
    </source>
</evidence>
<keyword evidence="13" id="KW-1185">Reference proteome</keyword>
<evidence type="ECO:0000256" key="8">
    <source>
        <dbReference type="PIRSR" id="PIRSR601577-1"/>
    </source>
</evidence>
<feature type="compositionally biased region" description="Basic residues" evidence="11">
    <location>
        <begin position="124"/>
        <end position="145"/>
    </location>
</feature>
<accession>A0A2G9V3F5</accession>
<evidence type="ECO:0000313" key="12">
    <source>
        <dbReference type="EMBL" id="PIO76492.1"/>
    </source>
</evidence>
<evidence type="ECO:0000256" key="6">
    <source>
        <dbReference type="ARBA" id="ARBA00023049"/>
    </source>
</evidence>
<dbReference type="PANTHER" id="PTHR10942:SF0">
    <property type="entry name" value="LEISHMANOLYSIN-LIKE PEPTIDASE"/>
    <property type="match status" value="1"/>
</dbReference>
<dbReference type="SUPFAM" id="SSF55486">
    <property type="entry name" value="Metalloproteases ('zincins'), catalytic domain"/>
    <property type="match status" value="1"/>
</dbReference>
<dbReference type="GO" id="GO:0046872">
    <property type="term" value="F:metal ion binding"/>
    <property type="evidence" value="ECO:0007669"/>
    <property type="project" value="UniProtKB-KW"/>
</dbReference>
<evidence type="ECO:0000256" key="11">
    <source>
        <dbReference type="SAM" id="MobiDB-lite"/>
    </source>
</evidence>
<evidence type="ECO:0000256" key="1">
    <source>
        <dbReference type="ARBA" id="ARBA00005860"/>
    </source>
</evidence>
<dbReference type="Gene3D" id="3.90.132.10">
    <property type="entry name" value="Leishmanolysin , domain 2"/>
    <property type="match status" value="1"/>
</dbReference>
<comment type="similarity">
    <text evidence="1 10">Belongs to the peptidase M8 family.</text>
</comment>
<feature type="binding site" evidence="9">
    <location>
        <position position="96"/>
    </location>
    <ligand>
        <name>Zn(2+)</name>
        <dbReference type="ChEBI" id="CHEBI:29105"/>
        <note>catalytic</note>
    </ligand>
</feature>
<dbReference type="PANTHER" id="PTHR10942">
    <property type="entry name" value="LEISHMANOLYSIN-LIKE PEPTIDASE"/>
    <property type="match status" value="1"/>
</dbReference>
<evidence type="ECO:0000256" key="4">
    <source>
        <dbReference type="ARBA" id="ARBA00022801"/>
    </source>
</evidence>
<evidence type="ECO:0000256" key="3">
    <source>
        <dbReference type="ARBA" id="ARBA00022723"/>
    </source>
</evidence>
<sequence>MFENTAAKDLSSWEETIKHEITHALVFSPLLLKDFPGAGKYKRKILMHVDREFQMKHDVYMVITPRVRKEVRRHFNCSTLEGAELENQGNQSAGAHWEKRVFEGATTPHADKMEDESTMQFRYRNQRVRRGHPFMHKAGRGVKEE</sequence>
<organism evidence="12 13">
    <name type="scientific">Teladorsagia circumcincta</name>
    <name type="common">Brown stomach worm</name>
    <name type="synonym">Ostertagia circumcincta</name>
    <dbReference type="NCBI Taxonomy" id="45464"/>
    <lineage>
        <taxon>Eukaryota</taxon>
        <taxon>Metazoa</taxon>
        <taxon>Ecdysozoa</taxon>
        <taxon>Nematoda</taxon>
        <taxon>Chromadorea</taxon>
        <taxon>Rhabditida</taxon>
        <taxon>Rhabditina</taxon>
        <taxon>Rhabditomorpha</taxon>
        <taxon>Strongyloidea</taxon>
        <taxon>Trichostrongylidae</taxon>
        <taxon>Teladorsagia</taxon>
    </lineage>
</organism>
<feature type="binding site" evidence="9">
    <location>
        <position position="23"/>
    </location>
    <ligand>
        <name>Zn(2+)</name>
        <dbReference type="ChEBI" id="CHEBI:29105"/>
        <note>catalytic</note>
    </ligand>
</feature>
<dbReference type="GO" id="GO:0016020">
    <property type="term" value="C:membrane"/>
    <property type="evidence" value="ECO:0007669"/>
    <property type="project" value="InterPro"/>
</dbReference>
<dbReference type="EMBL" id="KZ345048">
    <property type="protein sequence ID" value="PIO76492.1"/>
    <property type="molecule type" value="Genomic_DNA"/>
</dbReference>
<protein>
    <recommendedName>
        <fullName evidence="7 10">Leishmanolysin-like peptidase</fullName>
        <ecNumber evidence="10">3.4.24.-</ecNumber>
    </recommendedName>
</protein>
<evidence type="ECO:0000256" key="2">
    <source>
        <dbReference type="ARBA" id="ARBA00022670"/>
    </source>
</evidence>
<dbReference type="GO" id="GO:0007155">
    <property type="term" value="P:cell adhesion"/>
    <property type="evidence" value="ECO:0007669"/>
    <property type="project" value="InterPro"/>
</dbReference>
<dbReference type="Pfam" id="PF01457">
    <property type="entry name" value="Peptidase_M8"/>
    <property type="match status" value="1"/>
</dbReference>
<feature type="active site" evidence="8">
    <location>
        <position position="20"/>
    </location>
</feature>
<dbReference type="OrthoDB" id="527990at2759"/>
<feature type="binding site" evidence="9">
    <location>
        <position position="19"/>
    </location>
    <ligand>
        <name>Zn(2+)</name>
        <dbReference type="ChEBI" id="CHEBI:29105"/>
        <note>catalytic</note>
    </ligand>
</feature>
<keyword evidence="4 10" id="KW-0378">Hydrolase</keyword>
<keyword evidence="3 9" id="KW-0479">Metal-binding</keyword>
<gene>
    <name evidence="12" type="ORF">TELCIR_01432</name>
</gene>
<reference evidence="12 13" key="1">
    <citation type="submission" date="2015-09" db="EMBL/GenBank/DDBJ databases">
        <title>Draft genome of the parasitic nematode Teladorsagia circumcincta isolate WARC Sus (inbred).</title>
        <authorList>
            <person name="Mitreva M."/>
        </authorList>
    </citation>
    <scope>NUCLEOTIDE SEQUENCE [LARGE SCALE GENOMIC DNA]</scope>
    <source>
        <strain evidence="12 13">S</strain>
    </source>
</reference>
<evidence type="ECO:0000256" key="9">
    <source>
        <dbReference type="PIRSR" id="PIRSR601577-2"/>
    </source>
</evidence>
<name>A0A2G9V3F5_TELCI</name>
<evidence type="ECO:0000256" key="5">
    <source>
        <dbReference type="ARBA" id="ARBA00022833"/>
    </source>
</evidence>
<dbReference type="EC" id="3.4.24.-" evidence="10"/>
<keyword evidence="5 9" id="KW-0862">Zinc</keyword>
<evidence type="ECO:0000256" key="7">
    <source>
        <dbReference type="ARBA" id="ARBA00039717"/>
    </source>
</evidence>
<dbReference type="GO" id="GO:0006508">
    <property type="term" value="P:proteolysis"/>
    <property type="evidence" value="ECO:0007669"/>
    <property type="project" value="UniProtKB-KW"/>
</dbReference>
<dbReference type="GO" id="GO:0004222">
    <property type="term" value="F:metalloendopeptidase activity"/>
    <property type="evidence" value="ECO:0007669"/>
    <property type="project" value="UniProtKB-UniRule"/>
</dbReference>
<dbReference type="Proteomes" id="UP000230423">
    <property type="component" value="Unassembled WGS sequence"/>
</dbReference>
<dbReference type="AlphaFoldDB" id="A0A2G9V3F5"/>
<proteinExistence type="inferred from homology"/>
<keyword evidence="2 10" id="KW-0645">Protease</keyword>
<dbReference type="GO" id="GO:0005737">
    <property type="term" value="C:cytoplasm"/>
    <property type="evidence" value="ECO:0007669"/>
    <property type="project" value="TreeGrafter"/>
</dbReference>
<comment type="cofactor">
    <cofactor evidence="9 10">
        <name>Zn(2+)</name>
        <dbReference type="ChEBI" id="CHEBI:29105"/>
    </cofactor>
    <text evidence="9 10">Binds 1 zinc ion per subunit.</text>
</comment>
<evidence type="ECO:0000313" key="13">
    <source>
        <dbReference type="Proteomes" id="UP000230423"/>
    </source>
</evidence>
<keyword evidence="6 9" id="KW-0482">Metalloprotease</keyword>
<dbReference type="InterPro" id="IPR001577">
    <property type="entry name" value="Peptidase_M8"/>
</dbReference>
<feature type="region of interest" description="Disordered" evidence="11">
    <location>
        <begin position="123"/>
        <end position="145"/>
    </location>
</feature>